<reference evidence="1" key="1">
    <citation type="submission" date="2023-12" db="EMBL/GenBank/DDBJ databases">
        <authorList>
            <person name="Brown T."/>
        </authorList>
    </citation>
    <scope>NUCLEOTIDE SEQUENCE</scope>
</reference>
<sequence>MRFKRLVDRITKRTEPLWPWAMFLAVSPDPSIQLTSDCAVLYECESTKEYRKGFNRNTHLQQLTLVEIIMKTVKKESGIRVQRRRVLDLSKELLIKLLGLQTLPAEMTSHRMAAPGRSEVLLGP</sequence>
<dbReference type="EMBL" id="OY882874">
    <property type="protein sequence ID" value="CAK6438750.1"/>
    <property type="molecule type" value="Genomic_DNA"/>
</dbReference>
<name>A0ABN9ZKC2_PIPNA</name>
<evidence type="ECO:0000313" key="1">
    <source>
        <dbReference type="EMBL" id="CAK6438750.1"/>
    </source>
</evidence>
<dbReference type="Proteomes" id="UP001314169">
    <property type="component" value="Chromosome 17"/>
</dbReference>
<accession>A0ABN9ZKC2</accession>
<evidence type="ECO:0000313" key="2">
    <source>
        <dbReference type="Proteomes" id="UP001314169"/>
    </source>
</evidence>
<gene>
    <name evidence="1" type="ORF">MPIPNATIZW_LOCUS7056</name>
</gene>
<keyword evidence="2" id="KW-1185">Reference proteome</keyword>
<organism evidence="1 2">
    <name type="scientific">Pipistrellus nathusii</name>
    <name type="common">Nathusius' pipistrelle</name>
    <dbReference type="NCBI Taxonomy" id="59473"/>
    <lineage>
        <taxon>Eukaryota</taxon>
        <taxon>Metazoa</taxon>
        <taxon>Chordata</taxon>
        <taxon>Craniata</taxon>
        <taxon>Vertebrata</taxon>
        <taxon>Euteleostomi</taxon>
        <taxon>Mammalia</taxon>
        <taxon>Eutheria</taxon>
        <taxon>Laurasiatheria</taxon>
        <taxon>Chiroptera</taxon>
        <taxon>Yangochiroptera</taxon>
        <taxon>Vespertilionidae</taxon>
        <taxon>Pipistrellus</taxon>
    </lineage>
</organism>
<protein>
    <submittedName>
        <fullName evidence="1">Uncharacterized protein</fullName>
    </submittedName>
</protein>
<proteinExistence type="predicted"/>